<proteinExistence type="predicted"/>
<accession>A0ACC2JG32</accession>
<sequence length="70" mass="7502">MDKGLRLVGDQEKKRCALPPESIKQTGKVRQHYSDYIPLKCLAGLIHDNGPGQRAAVAGHGRPAGPATVQ</sequence>
<protein>
    <submittedName>
        <fullName evidence="1">Uncharacterized protein</fullName>
    </submittedName>
</protein>
<reference evidence="1" key="1">
    <citation type="submission" date="2022-12" db="EMBL/GenBank/DDBJ databases">
        <title>Genome Sequence of Lasiodiplodia mahajangana.</title>
        <authorList>
            <person name="Buettner E."/>
        </authorList>
    </citation>
    <scope>NUCLEOTIDE SEQUENCE</scope>
    <source>
        <strain evidence="1">VT137</strain>
    </source>
</reference>
<dbReference type="Proteomes" id="UP001153332">
    <property type="component" value="Unassembled WGS sequence"/>
</dbReference>
<comment type="caution">
    <text evidence="1">The sequence shown here is derived from an EMBL/GenBank/DDBJ whole genome shotgun (WGS) entry which is preliminary data.</text>
</comment>
<evidence type="ECO:0000313" key="2">
    <source>
        <dbReference type="Proteomes" id="UP001153332"/>
    </source>
</evidence>
<evidence type="ECO:0000313" key="1">
    <source>
        <dbReference type="EMBL" id="KAJ8126347.1"/>
    </source>
</evidence>
<name>A0ACC2JG32_9PEZI</name>
<dbReference type="EMBL" id="JAPUUL010001900">
    <property type="protein sequence ID" value="KAJ8126347.1"/>
    <property type="molecule type" value="Genomic_DNA"/>
</dbReference>
<organism evidence="1 2">
    <name type="scientific">Lasiodiplodia mahajangana</name>
    <dbReference type="NCBI Taxonomy" id="1108764"/>
    <lineage>
        <taxon>Eukaryota</taxon>
        <taxon>Fungi</taxon>
        <taxon>Dikarya</taxon>
        <taxon>Ascomycota</taxon>
        <taxon>Pezizomycotina</taxon>
        <taxon>Dothideomycetes</taxon>
        <taxon>Dothideomycetes incertae sedis</taxon>
        <taxon>Botryosphaeriales</taxon>
        <taxon>Botryosphaeriaceae</taxon>
        <taxon>Lasiodiplodia</taxon>
    </lineage>
</organism>
<keyword evidence="2" id="KW-1185">Reference proteome</keyword>
<gene>
    <name evidence="1" type="ORF">O1611_g7291</name>
</gene>